<dbReference type="PANTHER" id="PTHR10039">
    <property type="entry name" value="AMELOGENIN"/>
    <property type="match status" value="1"/>
</dbReference>
<evidence type="ECO:0000313" key="5">
    <source>
        <dbReference type="EMBL" id="KAJ7626998.1"/>
    </source>
</evidence>
<accession>A0AAD7BPM8</accession>
<proteinExistence type="predicted"/>
<dbReference type="SUPFAM" id="SSF52540">
    <property type="entry name" value="P-loop containing nucleoside triphosphate hydrolases"/>
    <property type="match status" value="1"/>
</dbReference>
<dbReference type="Proteomes" id="UP001221142">
    <property type="component" value="Unassembled WGS sequence"/>
</dbReference>
<organism evidence="5 6">
    <name type="scientific">Roridomyces roridus</name>
    <dbReference type="NCBI Taxonomy" id="1738132"/>
    <lineage>
        <taxon>Eukaryota</taxon>
        <taxon>Fungi</taxon>
        <taxon>Dikarya</taxon>
        <taxon>Basidiomycota</taxon>
        <taxon>Agaricomycotina</taxon>
        <taxon>Agaricomycetes</taxon>
        <taxon>Agaricomycetidae</taxon>
        <taxon>Agaricales</taxon>
        <taxon>Marasmiineae</taxon>
        <taxon>Mycenaceae</taxon>
        <taxon>Roridomyces</taxon>
    </lineage>
</organism>
<dbReference type="AlphaFoldDB" id="A0AAD7BPM8"/>
<name>A0AAD7BPM8_9AGAR</name>
<evidence type="ECO:0000259" key="4">
    <source>
        <dbReference type="Pfam" id="PF24883"/>
    </source>
</evidence>
<keyword evidence="1" id="KW-0677">Repeat</keyword>
<dbReference type="InterPro" id="IPR059179">
    <property type="entry name" value="MLKL-like_MCAfunc"/>
</dbReference>
<evidence type="ECO:0000256" key="3">
    <source>
        <dbReference type="SAM" id="SignalP"/>
    </source>
</evidence>
<reference evidence="5" key="1">
    <citation type="submission" date="2023-03" db="EMBL/GenBank/DDBJ databases">
        <title>Massive genome expansion in bonnet fungi (Mycena s.s.) driven by repeated elements and novel gene families across ecological guilds.</title>
        <authorList>
            <consortium name="Lawrence Berkeley National Laboratory"/>
            <person name="Harder C.B."/>
            <person name="Miyauchi S."/>
            <person name="Viragh M."/>
            <person name="Kuo A."/>
            <person name="Thoen E."/>
            <person name="Andreopoulos B."/>
            <person name="Lu D."/>
            <person name="Skrede I."/>
            <person name="Drula E."/>
            <person name="Henrissat B."/>
            <person name="Morin E."/>
            <person name="Kohler A."/>
            <person name="Barry K."/>
            <person name="LaButti K."/>
            <person name="Morin E."/>
            <person name="Salamov A."/>
            <person name="Lipzen A."/>
            <person name="Mereny Z."/>
            <person name="Hegedus B."/>
            <person name="Baldrian P."/>
            <person name="Stursova M."/>
            <person name="Weitz H."/>
            <person name="Taylor A."/>
            <person name="Grigoriev I.V."/>
            <person name="Nagy L.G."/>
            <person name="Martin F."/>
            <person name="Kauserud H."/>
        </authorList>
    </citation>
    <scope>NUCLEOTIDE SEQUENCE</scope>
    <source>
        <strain evidence="5">9284</strain>
    </source>
</reference>
<protein>
    <recommendedName>
        <fullName evidence="4">Nephrocystin 3-like N-terminal domain-containing protein</fullName>
    </recommendedName>
</protein>
<feature type="domain" description="Nephrocystin 3-like N-terminal" evidence="4">
    <location>
        <begin position="257"/>
        <end position="421"/>
    </location>
</feature>
<feature type="chain" id="PRO_5042214254" description="Nephrocystin 3-like N-terminal domain-containing protein" evidence="3">
    <location>
        <begin position="30"/>
        <end position="954"/>
    </location>
</feature>
<keyword evidence="3" id="KW-0732">Signal</keyword>
<keyword evidence="6" id="KW-1185">Reference proteome</keyword>
<sequence length="954" mass="107436">MTSTWQWRRGFDLTAMLTIALRLCGGICGQETTDLSPASANMDVSTANGSTELTGTSQPAASHPLVGKSSVSTPFTIPTYIETIKTGFVLLAKKVEPFVDGTPFKIPLSVLNSFIDLAATVSDNKSTLAALLRQLADTVDVVNDAMYKATSDDAKVRARKLSESLSQEMQDFEALQRRRGIIKVLESDEDIKIMEAAIQRIHGQLQNFQLAMITSIERMARAAHENSVLQSLYRVAANDASHDSGERFPPPQCHPQTRTEILQQLAEWSLMDDRSTQILWLHGPAGAVKSAIAQSFCQDTTAQDRLVASFFFKRGDPSRGESMKLFPTIAHQFACLTPELGSAIVDQMDKHPSVFDKPLSTQLEMLILKPLQHAPQACIPVVIIDGLDECTGEQRQQEIICVIAQSLSESQRPIRFLVASRPEPQISQLFREANLQNNHRQINVSPSFDDIRTYLRDNFGRISRDHETMAGIPAPWPSHQEVELLVEKSSGYFIYAATVIKFIDDPDFRPTDRLETILRMGEPEDESPFAALDQLYIQILEAAPARSRQQLLPILSVLALQLGLSVPHIEQLLGLKTGDARLTLRRVHSVIKVPSDPKSSDPLQTHHASFLDFLNDQSRARAFHVGVGSIHLQRLAADILKAFACPTDDPVLNAIGHLAGQIELEVLTSASPSTELFDYLRAVNPDFILGWRDMGQFKAVLKWLKKFQPSPPADLLSLWEEYHFMALCTHVWDETLYNESDKNGREKLLKIEDVTARMPPELIRLLHAQLLLYDASSQAPDVAELRYLFNYSWEEMRNLLMPIHSFVNQGDTEENLKLFFWSVCHPTRLHQLHPEETLVKLAQCCLRAMITMTRHEIPNWMHATPGRWGLVLRACPPDPLLLHTLCEAECLSALNAVDNLGRNNRNFLNAIEWLKTFPSPSWDLIARMEVLRPRDDLENDPEWSWESWKARTGW</sequence>
<feature type="signal peptide" evidence="3">
    <location>
        <begin position="1"/>
        <end position="29"/>
    </location>
</feature>
<feature type="region of interest" description="Disordered" evidence="2">
    <location>
        <begin position="38"/>
        <end position="65"/>
    </location>
</feature>
<dbReference type="EMBL" id="JARKIF010000011">
    <property type="protein sequence ID" value="KAJ7626998.1"/>
    <property type="molecule type" value="Genomic_DNA"/>
</dbReference>
<evidence type="ECO:0000313" key="6">
    <source>
        <dbReference type="Proteomes" id="UP001221142"/>
    </source>
</evidence>
<evidence type="ECO:0000256" key="1">
    <source>
        <dbReference type="ARBA" id="ARBA00022737"/>
    </source>
</evidence>
<comment type="caution">
    <text evidence="5">The sequence shown here is derived from an EMBL/GenBank/DDBJ whole genome shotgun (WGS) entry which is preliminary data.</text>
</comment>
<dbReference type="CDD" id="cd21037">
    <property type="entry name" value="MLKL_NTD"/>
    <property type="match status" value="1"/>
</dbReference>
<feature type="compositionally biased region" description="Polar residues" evidence="2">
    <location>
        <begin position="38"/>
        <end position="60"/>
    </location>
</feature>
<dbReference type="InterPro" id="IPR056884">
    <property type="entry name" value="NPHP3-like_N"/>
</dbReference>
<dbReference type="InterPro" id="IPR027417">
    <property type="entry name" value="P-loop_NTPase"/>
</dbReference>
<dbReference type="Pfam" id="PF24883">
    <property type="entry name" value="NPHP3_N"/>
    <property type="match status" value="1"/>
</dbReference>
<dbReference type="Gene3D" id="3.40.50.300">
    <property type="entry name" value="P-loop containing nucleotide triphosphate hydrolases"/>
    <property type="match status" value="1"/>
</dbReference>
<dbReference type="PANTHER" id="PTHR10039:SF17">
    <property type="entry name" value="FUNGAL STAND N-TERMINAL GOODBYE DOMAIN-CONTAINING PROTEIN-RELATED"/>
    <property type="match status" value="1"/>
</dbReference>
<evidence type="ECO:0000256" key="2">
    <source>
        <dbReference type="SAM" id="MobiDB-lite"/>
    </source>
</evidence>
<gene>
    <name evidence="5" type="ORF">FB45DRAFT_920465</name>
</gene>